<dbReference type="CDD" id="cd02020">
    <property type="entry name" value="CMPK"/>
    <property type="match status" value="1"/>
</dbReference>
<comment type="subcellular location">
    <subcellularLocation>
        <location evidence="8">Cytoplasm</location>
    </subcellularLocation>
</comment>
<dbReference type="EMBL" id="JALKII010000012">
    <property type="protein sequence ID" value="MCK0538708.1"/>
    <property type="molecule type" value="Genomic_DNA"/>
</dbReference>
<name>A0ABT0EA31_9GAMM</name>
<feature type="binding site" evidence="8">
    <location>
        <begin position="16"/>
        <end position="24"/>
    </location>
    <ligand>
        <name>ATP</name>
        <dbReference type="ChEBI" id="CHEBI:30616"/>
    </ligand>
</feature>
<evidence type="ECO:0000313" key="10">
    <source>
        <dbReference type="EMBL" id="MCK0538708.1"/>
    </source>
</evidence>
<dbReference type="Pfam" id="PF02224">
    <property type="entry name" value="Cytidylate_kin"/>
    <property type="match status" value="1"/>
</dbReference>
<evidence type="ECO:0000256" key="8">
    <source>
        <dbReference type="HAMAP-Rule" id="MF_00238"/>
    </source>
</evidence>
<keyword evidence="11" id="KW-1185">Reference proteome</keyword>
<comment type="similarity">
    <text evidence="1 8">Belongs to the cytidylate kinase family. Type 1 subfamily.</text>
</comment>
<protein>
    <recommendedName>
        <fullName evidence="8">Cytidylate kinase</fullName>
        <shortName evidence="8">CK</shortName>
        <ecNumber evidence="8">2.7.4.25</ecNumber>
    </recommendedName>
    <alternativeName>
        <fullName evidence="8">Cytidine monophosphate kinase</fullName>
        <shortName evidence="8">CMP kinase</shortName>
    </alternativeName>
</protein>
<evidence type="ECO:0000256" key="3">
    <source>
        <dbReference type="ARBA" id="ARBA00022741"/>
    </source>
</evidence>
<keyword evidence="3 8" id="KW-0547">Nucleotide-binding</keyword>
<proteinExistence type="inferred from homology"/>
<keyword evidence="8" id="KW-0963">Cytoplasm</keyword>
<keyword evidence="2 8" id="KW-0808">Transferase</keyword>
<organism evidence="10 11">
    <name type="scientific">Alcanivorax quisquiliarum</name>
    <dbReference type="NCBI Taxonomy" id="2933565"/>
    <lineage>
        <taxon>Bacteria</taxon>
        <taxon>Pseudomonadati</taxon>
        <taxon>Pseudomonadota</taxon>
        <taxon>Gammaproteobacteria</taxon>
        <taxon>Oceanospirillales</taxon>
        <taxon>Alcanivoracaceae</taxon>
        <taxon>Alcanivorax</taxon>
    </lineage>
</organism>
<dbReference type="Gene3D" id="3.40.50.300">
    <property type="entry name" value="P-loop containing nucleotide triphosphate hydrolases"/>
    <property type="match status" value="1"/>
</dbReference>
<dbReference type="RefSeq" id="WP_246953585.1">
    <property type="nucleotide sequence ID" value="NZ_JALKII010000012.1"/>
</dbReference>
<evidence type="ECO:0000256" key="5">
    <source>
        <dbReference type="ARBA" id="ARBA00022840"/>
    </source>
</evidence>
<evidence type="ECO:0000256" key="1">
    <source>
        <dbReference type="ARBA" id="ARBA00009427"/>
    </source>
</evidence>
<dbReference type="GO" id="GO:0016301">
    <property type="term" value="F:kinase activity"/>
    <property type="evidence" value="ECO:0007669"/>
    <property type="project" value="UniProtKB-KW"/>
</dbReference>
<gene>
    <name evidence="8 10" type="primary">cmk</name>
    <name evidence="10" type="ORF">MU846_13420</name>
</gene>
<comment type="catalytic activity">
    <reaction evidence="6 8">
        <text>dCMP + ATP = dCDP + ADP</text>
        <dbReference type="Rhea" id="RHEA:25094"/>
        <dbReference type="ChEBI" id="CHEBI:30616"/>
        <dbReference type="ChEBI" id="CHEBI:57566"/>
        <dbReference type="ChEBI" id="CHEBI:58593"/>
        <dbReference type="ChEBI" id="CHEBI:456216"/>
        <dbReference type="EC" id="2.7.4.25"/>
    </reaction>
</comment>
<sequence length="233" mass="25332">MPASNTAAVPVLTIDGPVSSGKGTVARLVAQRLGWHLLDSGLLYRLLGLHAQRRGVPLDDEPALAELARGLPVEFCDRDGEGCALLEGEDVSRLARDEKVGELASQVAVLQGVREALLARQHAFATAPGLVADGRDMGTVVFRQAPLKIFLTASPEERARRRYKQLKDKGFSANLPALIEDIRARDDRDMQRSVAPLRPAEDAIVIDSTQMSVDEVVNRILEEARQQSLVARA</sequence>
<dbReference type="HAMAP" id="MF_00238">
    <property type="entry name" value="Cytidyl_kinase_type1"/>
    <property type="match status" value="1"/>
</dbReference>
<dbReference type="InterPro" id="IPR011994">
    <property type="entry name" value="Cytidylate_kinase_dom"/>
</dbReference>
<comment type="catalytic activity">
    <reaction evidence="7 8">
        <text>CMP + ATP = CDP + ADP</text>
        <dbReference type="Rhea" id="RHEA:11600"/>
        <dbReference type="ChEBI" id="CHEBI:30616"/>
        <dbReference type="ChEBI" id="CHEBI:58069"/>
        <dbReference type="ChEBI" id="CHEBI:60377"/>
        <dbReference type="ChEBI" id="CHEBI:456216"/>
        <dbReference type="EC" id="2.7.4.25"/>
    </reaction>
</comment>
<evidence type="ECO:0000313" key="11">
    <source>
        <dbReference type="Proteomes" id="UP001165524"/>
    </source>
</evidence>
<evidence type="ECO:0000256" key="4">
    <source>
        <dbReference type="ARBA" id="ARBA00022777"/>
    </source>
</evidence>
<dbReference type="EC" id="2.7.4.25" evidence="8"/>
<accession>A0ABT0EA31</accession>
<keyword evidence="5 8" id="KW-0067">ATP-binding</keyword>
<dbReference type="Proteomes" id="UP001165524">
    <property type="component" value="Unassembled WGS sequence"/>
</dbReference>
<dbReference type="InterPro" id="IPR003136">
    <property type="entry name" value="Cytidylate_kin"/>
</dbReference>
<evidence type="ECO:0000259" key="9">
    <source>
        <dbReference type="Pfam" id="PF02224"/>
    </source>
</evidence>
<reference evidence="10" key="1">
    <citation type="submission" date="2022-04" db="EMBL/GenBank/DDBJ databases">
        <title>Alcanivorax sp. CY1518 draft genome sequence.</title>
        <authorList>
            <person name="Zhao G."/>
            <person name="An M."/>
        </authorList>
    </citation>
    <scope>NUCLEOTIDE SEQUENCE</scope>
    <source>
        <strain evidence="10">CY1518</strain>
    </source>
</reference>
<comment type="caution">
    <text evidence="10">The sequence shown here is derived from an EMBL/GenBank/DDBJ whole genome shotgun (WGS) entry which is preliminary data.</text>
</comment>
<dbReference type="PANTHER" id="PTHR21299:SF2">
    <property type="entry name" value="CYTIDYLATE KINASE"/>
    <property type="match status" value="1"/>
</dbReference>
<evidence type="ECO:0000256" key="7">
    <source>
        <dbReference type="ARBA" id="ARBA00048478"/>
    </source>
</evidence>
<keyword evidence="4 8" id="KW-0418">Kinase</keyword>
<dbReference type="PANTHER" id="PTHR21299">
    <property type="entry name" value="CYTIDYLATE KINASE/PANTOATE-BETA-ALANINE LIGASE"/>
    <property type="match status" value="1"/>
</dbReference>
<evidence type="ECO:0000256" key="2">
    <source>
        <dbReference type="ARBA" id="ARBA00022679"/>
    </source>
</evidence>
<dbReference type="InterPro" id="IPR027417">
    <property type="entry name" value="P-loop_NTPase"/>
</dbReference>
<dbReference type="NCBIfam" id="TIGR00017">
    <property type="entry name" value="cmk"/>
    <property type="match status" value="1"/>
</dbReference>
<evidence type="ECO:0000256" key="6">
    <source>
        <dbReference type="ARBA" id="ARBA00047615"/>
    </source>
</evidence>
<dbReference type="SUPFAM" id="SSF52540">
    <property type="entry name" value="P-loop containing nucleoside triphosphate hydrolases"/>
    <property type="match status" value="1"/>
</dbReference>
<feature type="domain" description="Cytidylate kinase" evidence="9">
    <location>
        <begin position="13"/>
        <end position="225"/>
    </location>
</feature>